<dbReference type="InterPro" id="IPR047513">
    <property type="entry name" value="FOXJ1"/>
</dbReference>
<dbReference type="STRING" id="6183.A0A5K4FB36"/>
<feature type="region of interest" description="Disordered" evidence="3">
    <location>
        <begin position="261"/>
        <end position="280"/>
    </location>
</feature>
<dbReference type="PROSITE" id="PS50039">
    <property type="entry name" value="FORK_HEAD_3"/>
    <property type="match status" value="1"/>
</dbReference>
<dbReference type="SUPFAM" id="SSF46785">
    <property type="entry name" value="Winged helix' DNA-binding domain"/>
    <property type="match status" value="1"/>
</dbReference>
<evidence type="ECO:0000256" key="2">
    <source>
        <dbReference type="PROSITE-ProRule" id="PRU00089"/>
    </source>
</evidence>
<keyword evidence="2" id="KW-0539">Nucleus</keyword>
<comment type="subcellular location">
    <subcellularLocation>
        <location evidence="2">Nucleus</location>
    </subcellularLocation>
</comment>
<feature type="region of interest" description="Disordered" evidence="3">
    <location>
        <begin position="476"/>
        <end position="500"/>
    </location>
</feature>
<sequence>MFEYTSDYLAEKLRENWLIRNHSNEFIVNMEEYDDSLTNLNWLQTLNIHEFTSTTSPISPPPTPPLHLFHPIHNLYSSTSTSMTTLKSPSQKFHNYNTTLNNCKQKDVSLFNGLHHRNENNSTIPFVNYLKHRSYTSVSNHNNTTNTTDNNYVSSIALTNKQYKDSPLKCLNNTINFYSNSNPIQFDPIPVTMATNTMNNNNLNCQQLFNTVYMNPNDVNPMDNQQFSIYDLYNNNNNNHSLRNNNLSRFECHSSIQKLRKNDDNDVGNNIDEDDPQQQQQSINVTDINLLLNSSTTHIINPISSQVNSKKIFNHHHQNTTLIDYSNHYQYYITENNKLFVQYDQLSLHEKQIYQNNINYKPVFNSHTLIYMSMNGLKKYKITLKEIYEWIELHFDIIRKHLTSSRCFQRVSKRKEELDGHNDLWRLNSELHNQLLNHKISHKFLLLWQNQIYPKLPDLIDFIEYDTISSEINNYPRLNNDHNDDPDHDQVINDNHNNQSSKRRCINQIDHLSNFNIDQSSQSNSSTSSASELSDLYTNSSLDLLPVTTSDLTLLDHNNNYLNTSLNSIGLNDTIHSNNLLRNNLLCHSIQSLPFNVIEQEQYDLQGLFNEHETYSILNDHFYDRSTSSLSPFDLNDDHDNNTTTNTTTTSSSSTTTTNTTNTNTTTNTNGLFNEIPSLNDFDNDELLDPLDLTIHNMNSRLTHDWWLNNSSNVTQDNLSESMTNFINSTLNELERKEQEEVGVNDETAVERETDEVHQRINEQEDINRIKLHINPLSTEFLTNELLLNQTLSLLSSSSSSSSPTDLTILSPRLLSIMNPLDMIEPPSSTSSTSSTSTSSTLSASSTSSLSIPITCKYSKTNETNMNNEEDAFFHYLNKTKQNINDSISMNNINDPNDIQQENINNNTNQIDQIQNQHWIDHKMNLDDLDHILGLN</sequence>
<feature type="region of interest" description="Disordered" evidence="3">
    <location>
        <begin position="821"/>
        <end position="846"/>
    </location>
</feature>
<feature type="compositionally biased region" description="Low complexity" evidence="3">
    <location>
        <begin position="828"/>
        <end position="846"/>
    </location>
</feature>
<dbReference type="InterPro" id="IPR036390">
    <property type="entry name" value="WH_DNA-bd_sf"/>
</dbReference>
<feature type="compositionally biased region" description="Low complexity" evidence="3">
    <location>
        <begin position="642"/>
        <end position="670"/>
    </location>
</feature>
<dbReference type="GO" id="GO:0000978">
    <property type="term" value="F:RNA polymerase II cis-regulatory region sequence-specific DNA binding"/>
    <property type="evidence" value="ECO:0007669"/>
    <property type="project" value="TreeGrafter"/>
</dbReference>
<keyword evidence="5" id="KW-1185">Reference proteome</keyword>
<dbReference type="AlphaFoldDB" id="A0A5K4FB36"/>
<organism evidence="5 6">
    <name type="scientific">Schistosoma mansoni</name>
    <name type="common">Blood fluke</name>
    <dbReference type="NCBI Taxonomy" id="6183"/>
    <lineage>
        <taxon>Eukaryota</taxon>
        <taxon>Metazoa</taxon>
        <taxon>Spiralia</taxon>
        <taxon>Lophotrochozoa</taxon>
        <taxon>Platyhelminthes</taxon>
        <taxon>Trematoda</taxon>
        <taxon>Digenea</taxon>
        <taxon>Strigeidida</taxon>
        <taxon>Schistosomatoidea</taxon>
        <taxon>Schistosomatidae</taxon>
        <taxon>Schistosoma</taxon>
    </lineage>
</organism>
<dbReference type="Pfam" id="PF00250">
    <property type="entry name" value="Forkhead"/>
    <property type="match status" value="1"/>
</dbReference>
<evidence type="ECO:0000256" key="3">
    <source>
        <dbReference type="SAM" id="MobiDB-lite"/>
    </source>
</evidence>
<feature type="domain" description="Fork-head" evidence="4">
    <location>
        <begin position="361"/>
        <end position="430"/>
    </location>
</feature>
<dbReference type="InParanoid" id="A0A5K4FB36"/>
<dbReference type="Proteomes" id="UP000008854">
    <property type="component" value="Unassembled WGS sequence"/>
</dbReference>
<feature type="DNA-binding region" description="Fork-head" evidence="2">
    <location>
        <begin position="361"/>
        <end position="430"/>
    </location>
</feature>
<dbReference type="GO" id="GO:0005634">
    <property type="term" value="C:nucleus"/>
    <property type="evidence" value="ECO:0007669"/>
    <property type="project" value="UniProtKB-SubCell"/>
</dbReference>
<name>A0A5K4FB36_SCHMA</name>
<dbReference type="GO" id="GO:0000981">
    <property type="term" value="F:DNA-binding transcription factor activity, RNA polymerase II-specific"/>
    <property type="evidence" value="ECO:0007669"/>
    <property type="project" value="TreeGrafter"/>
</dbReference>
<evidence type="ECO:0000256" key="1">
    <source>
        <dbReference type="ARBA" id="ARBA00023125"/>
    </source>
</evidence>
<dbReference type="SMART" id="SM00339">
    <property type="entry name" value="FH"/>
    <property type="match status" value="1"/>
</dbReference>
<protein>
    <submittedName>
        <fullName evidence="6">Fork-head domain-containing protein</fullName>
    </submittedName>
</protein>
<dbReference type="Gene3D" id="1.10.10.10">
    <property type="entry name" value="Winged helix-like DNA-binding domain superfamily/Winged helix DNA-binding domain"/>
    <property type="match status" value="1"/>
</dbReference>
<proteinExistence type="predicted"/>
<dbReference type="WBParaSite" id="Smp_342780.1">
    <property type="protein sequence ID" value="Smp_342780.1"/>
    <property type="gene ID" value="Smp_342780"/>
</dbReference>
<dbReference type="PANTHER" id="PTHR46805">
    <property type="entry name" value="FORKHEAD BOX PROTEIN J1"/>
    <property type="match status" value="1"/>
</dbReference>
<reference evidence="5" key="1">
    <citation type="journal article" date="2012" name="PLoS Negl. Trop. Dis.">
        <title>A systematically improved high quality genome and transcriptome of the human blood fluke Schistosoma mansoni.</title>
        <authorList>
            <person name="Protasio A.V."/>
            <person name="Tsai I.J."/>
            <person name="Babbage A."/>
            <person name="Nichol S."/>
            <person name="Hunt M."/>
            <person name="Aslett M.A."/>
            <person name="De Silva N."/>
            <person name="Velarde G.S."/>
            <person name="Anderson T.J."/>
            <person name="Clark R.C."/>
            <person name="Davidson C."/>
            <person name="Dillon G.P."/>
            <person name="Holroyd N.E."/>
            <person name="LoVerde P.T."/>
            <person name="Lloyd C."/>
            <person name="McQuillan J."/>
            <person name="Oliveira G."/>
            <person name="Otto T.D."/>
            <person name="Parker-Manuel S.J."/>
            <person name="Quail M.A."/>
            <person name="Wilson R.A."/>
            <person name="Zerlotini A."/>
            <person name="Dunne D.W."/>
            <person name="Berriman M."/>
        </authorList>
    </citation>
    <scope>NUCLEOTIDE SEQUENCE [LARGE SCALE GENOMIC DNA]</scope>
    <source>
        <strain evidence="5">Puerto Rican</strain>
    </source>
</reference>
<feature type="region of interest" description="Disordered" evidence="3">
    <location>
        <begin position="633"/>
        <end position="671"/>
    </location>
</feature>
<keyword evidence="1 2" id="KW-0238">DNA-binding</keyword>
<accession>A0A5K4FB36</accession>
<evidence type="ECO:0000259" key="4">
    <source>
        <dbReference type="PROSITE" id="PS50039"/>
    </source>
</evidence>
<evidence type="ECO:0000313" key="6">
    <source>
        <dbReference type="WBParaSite" id="Smp_342780.1"/>
    </source>
</evidence>
<evidence type="ECO:0000313" key="5">
    <source>
        <dbReference type="Proteomes" id="UP000008854"/>
    </source>
</evidence>
<reference evidence="6" key="2">
    <citation type="submission" date="2019-11" db="UniProtKB">
        <authorList>
            <consortium name="WormBaseParasite"/>
        </authorList>
    </citation>
    <scope>IDENTIFICATION</scope>
    <source>
        <strain evidence="6">Puerto Rican</strain>
    </source>
</reference>
<dbReference type="PANTHER" id="PTHR46805:SF1">
    <property type="entry name" value="FORKHEAD BOX PROTEIN J1"/>
    <property type="match status" value="1"/>
</dbReference>
<feature type="compositionally biased region" description="Basic and acidic residues" evidence="3">
    <location>
        <begin position="479"/>
        <end position="491"/>
    </location>
</feature>
<dbReference type="InterPro" id="IPR036388">
    <property type="entry name" value="WH-like_DNA-bd_sf"/>
</dbReference>
<dbReference type="InterPro" id="IPR001766">
    <property type="entry name" value="Fork_head_dom"/>
</dbReference>